<evidence type="ECO:0000256" key="1">
    <source>
        <dbReference type="ARBA" id="ARBA00004496"/>
    </source>
</evidence>
<keyword evidence="12" id="KW-1185">Reference proteome</keyword>
<dbReference type="NCBIfam" id="TIGR01087">
    <property type="entry name" value="murD"/>
    <property type="match status" value="1"/>
</dbReference>
<evidence type="ECO:0000256" key="6">
    <source>
        <dbReference type="ARBA" id="ARBA00022840"/>
    </source>
</evidence>
<organism evidence="11 12">
    <name type="scientific">Opitutus terrae (strain DSM 11246 / JCM 15787 / PB90-1)</name>
    <dbReference type="NCBI Taxonomy" id="452637"/>
    <lineage>
        <taxon>Bacteria</taxon>
        <taxon>Pseudomonadati</taxon>
        <taxon>Verrucomicrobiota</taxon>
        <taxon>Opitutia</taxon>
        <taxon>Opitutales</taxon>
        <taxon>Opitutaceae</taxon>
        <taxon>Opitutus</taxon>
    </lineage>
</organism>
<comment type="subcellular location">
    <subcellularLocation>
        <location evidence="1 7 8">Cytoplasm</location>
    </subcellularLocation>
</comment>
<dbReference type="HAMAP" id="MF_00639">
    <property type="entry name" value="MurD"/>
    <property type="match status" value="1"/>
</dbReference>
<keyword evidence="7 8" id="KW-0133">Cell shape</keyword>
<dbReference type="InterPro" id="IPR013221">
    <property type="entry name" value="Mur_ligase_cen"/>
</dbReference>
<accession>B1ZU33</accession>
<keyword evidence="4 7" id="KW-0436">Ligase</keyword>
<sequence>MPLTAPDSLAPSLAHPVAIFGGGVSGVGACALLAELGAAGVIYDAKGTEFTAKAASLHRLVIFSPGFPPEHPWLVLARQAGCECLAELDLASVFWRGTVIAVTGTNGKTTLTEFLTHALRSIGRDARSVGNVGHSFAQAVAESNGGTSEQIAVCEVSSFQAETLKHFRASATLWTNIAEDHLERHPGLESYFNAKWNLVLHTRVPATGTAHPLPFVGARGGGVFAGSSVRRFAERYGRPLTGIEWVATEHQPTNPRLAGTVFADYPQRENYLLAEAWWRAAGLPVEQLELAAKRFDLGRHRLALVVERDGATYWNDSKATNFHAVEAALERFTTPVVLIAGGKAKGGDLAGFVHRIAPRVAHVVLIGETSEELAFHCAAFRVAHTRCSTLEDAVRRAAELAEPGDHVLLSPGFASFDMFRSYADRGEQFEQLARNLGDAPKF</sequence>
<dbReference type="EMBL" id="CP001032">
    <property type="protein sequence ID" value="ACB75914.1"/>
    <property type="molecule type" value="Genomic_DNA"/>
</dbReference>
<dbReference type="Gene3D" id="3.90.190.20">
    <property type="entry name" value="Mur ligase, C-terminal domain"/>
    <property type="match status" value="1"/>
</dbReference>
<dbReference type="GO" id="GO:0008360">
    <property type="term" value="P:regulation of cell shape"/>
    <property type="evidence" value="ECO:0007669"/>
    <property type="project" value="UniProtKB-KW"/>
</dbReference>
<dbReference type="SUPFAM" id="SSF51984">
    <property type="entry name" value="MurCD N-terminal domain"/>
    <property type="match status" value="1"/>
</dbReference>
<dbReference type="HOGENOM" id="CLU_032540_0_0_0"/>
<comment type="catalytic activity">
    <reaction evidence="7 8">
        <text>UDP-N-acetyl-alpha-D-muramoyl-L-alanine + D-glutamate + ATP = UDP-N-acetyl-alpha-D-muramoyl-L-alanyl-D-glutamate + ADP + phosphate + H(+)</text>
        <dbReference type="Rhea" id="RHEA:16429"/>
        <dbReference type="ChEBI" id="CHEBI:15378"/>
        <dbReference type="ChEBI" id="CHEBI:29986"/>
        <dbReference type="ChEBI" id="CHEBI:30616"/>
        <dbReference type="ChEBI" id="CHEBI:43474"/>
        <dbReference type="ChEBI" id="CHEBI:83898"/>
        <dbReference type="ChEBI" id="CHEBI:83900"/>
        <dbReference type="ChEBI" id="CHEBI:456216"/>
        <dbReference type="EC" id="6.3.2.9"/>
    </reaction>
</comment>
<feature type="domain" description="Mur ligase C-terminal" evidence="9">
    <location>
        <begin position="300"/>
        <end position="411"/>
    </location>
</feature>
<dbReference type="SUPFAM" id="SSF53623">
    <property type="entry name" value="MurD-like peptide ligases, catalytic domain"/>
    <property type="match status" value="1"/>
</dbReference>
<proteinExistence type="inferred from homology"/>
<dbReference type="KEGG" id="ote:Oter_2633"/>
<keyword evidence="5 7" id="KW-0547">Nucleotide-binding</keyword>
<dbReference type="Proteomes" id="UP000007013">
    <property type="component" value="Chromosome"/>
</dbReference>
<protein>
    <recommendedName>
        <fullName evidence="7 8">UDP-N-acetylmuramoylalanine--D-glutamate ligase</fullName>
        <ecNumber evidence="7 8">6.3.2.9</ecNumber>
    </recommendedName>
    <alternativeName>
        <fullName evidence="7">D-glutamic acid-adding enzyme</fullName>
    </alternativeName>
    <alternativeName>
        <fullName evidence="7">UDP-N-acetylmuramoyl-L-alanyl-D-glutamate synthetase</fullName>
    </alternativeName>
</protein>
<keyword evidence="7 8" id="KW-0961">Cell wall biogenesis/degradation</keyword>
<evidence type="ECO:0000259" key="10">
    <source>
        <dbReference type="Pfam" id="PF08245"/>
    </source>
</evidence>
<dbReference type="OrthoDB" id="9809796at2"/>
<evidence type="ECO:0000256" key="4">
    <source>
        <dbReference type="ARBA" id="ARBA00022598"/>
    </source>
</evidence>
<dbReference type="InterPro" id="IPR004101">
    <property type="entry name" value="Mur_ligase_C"/>
</dbReference>
<name>B1ZU33_OPITP</name>
<comment type="function">
    <text evidence="7 8">Cell wall formation. Catalyzes the addition of glutamate to the nucleotide precursor UDP-N-acetylmuramoyl-L-alanine (UMA).</text>
</comment>
<evidence type="ECO:0000313" key="11">
    <source>
        <dbReference type="EMBL" id="ACB75914.1"/>
    </source>
</evidence>
<dbReference type="Pfam" id="PF02875">
    <property type="entry name" value="Mur_ligase_C"/>
    <property type="match status" value="1"/>
</dbReference>
<dbReference type="RefSeq" id="WP_012375449.1">
    <property type="nucleotide sequence ID" value="NC_010571.1"/>
</dbReference>
<dbReference type="Gene3D" id="3.40.1190.10">
    <property type="entry name" value="Mur-like, catalytic domain"/>
    <property type="match status" value="1"/>
</dbReference>
<keyword evidence="7 8" id="KW-0132">Cell division</keyword>
<dbReference type="PANTHER" id="PTHR43692">
    <property type="entry name" value="UDP-N-ACETYLMURAMOYLALANINE--D-GLUTAMATE LIGASE"/>
    <property type="match status" value="1"/>
</dbReference>
<comment type="pathway">
    <text evidence="2 7 8">Cell wall biogenesis; peptidoglycan biosynthesis.</text>
</comment>
<dbReference type="STRING" id="452637.Oter_2633"/>
<dbReference type="Pfam" id="PF08245">
    <property type="entry name" value="Mur_ligase_M"/>
    <property type="match status" value="1"/>
</dbReference>
<dbReference type="InterPro" id="IPR036615">
    <property type="entry name" value="Mur_ligase_C_dom_sf"/>
</dbReference>
<dbReference type="SUPFAM" id="SSF53244">
    <property type="entry name" value="MurD-like peptide ligases, peptide-binding domain"/>
    <property type="match status" value="1"/>
</dbReference>
<feature type="domain" description="Mur ligase central" evidence="10">
    <location>
        <begin position="102"/>
        <end position="202"/>
    </location>
</feature>
<keyword evidence="7 8" id="KW-0573">Peptidoglycan synthesis</keyword>
<evidence type="ECO:0000256" key="7">
    <source>
        <dbReference type="HAMAP-Rule" id="MF_00639"/>
    </source>
</evidence>
<dbReference type="GO" id="GO:0005524">
    <property type="term" value="F:ATP binding"/>
    <property type="evidence" value="ECO:0007669"/>
    <property type="project" value="UniProtKB-UniRule"/>
</dbReference>
<dbReference type="GO" id="GO:0051301">
    <property type="term" value="P:cell division"/>
    <property type="evidence" value="ECO:0007669"/>
    <property type="project" value="UniProtKB-KW"/>
</dbReference>
<keyword evidence="3 7" id="KW-0963">Cytoplasm</keyword>
<evidence type="ECO:0000256" key="2">
    <source>
        <dbReference type="ARBA" id="ARBA00004752"/>
    </source>
</evidence>
<feature type="binding site" evidence="7">
    <location>
        <begin position="104"/>
        <end position="110"/>
    </location>
    <ligand>
        <name>ATP</name>
        <dbReference type="ChEBI" id="CHEBI:30616"/>
    </ligand>
</feature>
<keyword evidence="7 8" id="KW-0131">Cell cycle</keyword>
<dbReference type="eggNOG" id="COG0771">
    <property type="taxonomic scope" value="Bacteria"/>
</dbReference>
<dbReference type="UniPathway" id="UPA00219"/>
<evidence type="ECO:0000256" key="5">
    <source>
        <dbReference type="ARBA" id="ARBA00022741"/>
    </source>
</evidence>
<dbReference type="GO" id="GO:0008764">
    <property type="term" value="F:UDP-N-acetylmuramoylalanine-D-glutamate ligase activity"/>
    <property type="evidence" value="ECO:0007669"/>
    <property type="project" value="UniProtKB-UniRule"/>
</dbReference>
<dbReference type="GO" id="GO:0005737">
    <property type="term" value="C:cytoplasm"/>
    <property type="evidence" value="ECO:0007669"/>
    <property type="project" value="UniProtKB-SubCell"/>
</dbReference>
<evidence type="ECO:0000259" key="9">
    <source>
        <dbReference type="Pfam" id="PF02875"/>
    </source>
</evidence>
<dbReference type="InterPro" id="IPR005762">
    <property type="entry name" value="MurD"/>
</dbReference>
<keyword evidence="6 7" id="KW-0067">ATP-binding</keyword>
<dbReference type="PANTHER" id="PTHR43692:SF1">
    <property type="entry name" value="UDP-N-ACETYLMURAMOYLALANINE--D-GLUTAMATE LIGASE"/>
    <property type="match status" value="1"/>
</dbReference>
<dbReference type="GO" id="GO:0009252">
    <property type="term" value="P:peptidoglycan biosynthetic process"/>
    <property type="evidence" value="ECO:0007669"/>
    <property type="project" value="UniProtKB-UniRule"/>
</dbReference>
<evidence type="ECO:0000256" key="8">
    <source>
        <dbReference type="RuleBase" id="RU003664"/>
    </source>
</evidence>
<dbReference type="EC" id="6.3.2.9" evidence="7 8"/>
<reference evidence="11 12" key="1">
    <citation type="journal article" date="2011" name="J. Bacteriol.">
        <title>Genome sequence of the verrucomicrobium Opitutus terrae PB90-1, an abundant inhabitant of rice paddy soil ecosystems.</title>
        <authorList>
            <person name="van Passel M.W."/>
            <person name="Kant R."/>
            <person name="Palva A."/>
            <person name="Copeland A."/>
            <person name="Lucas S."/>
            <person name="Lapidus A."/>
            <person name="Glavina del Rio T."/>
            <person name="Pitluck S."/>
            <person name="Goltsman E."/>
            <person name="Clum A."/>
            <person name="Sun H."/>
            <person name="Schmutz J."/>
            <person name="Larimer F.W."/>
            <person name="Land M.L."/>
            <person name="Hauser L."/>
            <person name="Kyrpides N."/>
            <person name="Mikhailova N."/>
            <person name="Richardson P.P."/>
            <person name="Janssen P.H."/>
            <person name="de Vos W.M."/>
            <person name="Smidt H."/>
        </authorList>
    </citation>
    <scope>NUCLEOTIDE SEQUENCE [LARGE SCALE GENOMIC DNA]</scope>
    <source>
        <strain evidence="12">DSM 11246 / JCM 15787 / PB90-1</strain>
    </source>
</reference>
<evidence type="ECO:0000313" key="12">
    <source>
        <dbReference type="Proteomes" id="UP000007013"/>
    </source>
</evidence>
<evidence type="ECO:0000256" key="3">
    <source>
        <dbReference type="ARBA" id="ARBA00022490"/>
    </source>
</evidence>
<dbReference type="InterPro" id="IPR036565">
    <property type="entry name" value="Mur-like_cat_sf"/>
</dbReference>
<dbReference type="AlphaFoldDB" id="B1ZU33"/>
<dbReference type="GO" id="GO:0071555">
    <property type="term" value="P:cell wall organization"/>
    <property type="evidence" value="ECO:0007669"/>
    <property type="project" value="UniProtKB-KW"/>
</dbReference>
<gene>
    <name evidence="7" type="primary">murD</name>
    <name evidence="11" type="ordered locus">Oter_2633</name>
</gene>
<comment type="similarity">
    <text evidence="7">Belongs to the MurCDEF family.</text>
</comment>